<protein>
    <submittedName>
        <fullName evidence="6">Methyltransferase</fullName>
    </submittedName>
</protein>
<keyword evidence="3" id="KW-0949">S-adenosyl-L-methionine</keyword>
<evidence type="ECO:0000313" key="7">
    <source>
        <dbReference type="Proteomes" id="UP000309848"/>
    </source>
</evidence>
<dbReference type="GO" id="GO:0008757">
    <property type="term" value="F:S-adenosylmethionine-dependent methyltransferase activity"/>
    <property type="evidence" value="ECO:0007669"/>
    <property type="project" value="TreeGrafter"/>
</dbReference>
<evidence type="ECO:0000259" key="5">
    <source>
        <dbReference type="Pfam" id="PF05175"/>
    </source>
</evidence>
<feature type="domain" description="Methyltransferase small" evidence="5">
    <location>
        <begin position="165"/>
        <end position="243"/>
    </location>
</feature>
<evidence type="ECO:0000313" key="6">
    <source>
        <dbReference type="EMBL" id="TGX44367.1"/>
    </source>
</evidence>
<comment type="caution">
    <text evidence="6">The sequence shown here is derived from an EMBL/GenBank/DDBJ whole genome shotgun (WGS) entry which is preliminary data.</text>
</comment>
<keyword evidence="1 6" id="KW-0489">Methyltransferase</keyword>
<dbReference type="Gene3D" id="3.40.50.150">
    <property type="entry name" value="Vaccinia Virus protein VP39"/>
    <property type="match status" value="1"/>
</dbReference>
<reference evidence="6 7" key="1">
    <citation type="submission" date="2019-04" db="EMBL/GenBank/DDBJ databases">
        <title>Sphingomonas psychrotolerans sp. nov., isolated from soil in the Tianshan Mountains, Xinjiang, China.</title>
        <authorList>
            <person name="Luo Y."/>
            <person name="Sheng H."/>
        </authorList>
    </citation>
    <scope>NUCLEOTIDE SEQUENCE [LARGE SCALE GENOMIC DNA]</scope>
    <source>
        <strain evidence="6 7">KIS18-15</strain>
    </source>
</reference>
<evidence type="ECO:0000256" key="3">
    <source>
        <dbReference type="ARBA" id="ARBA00022691"/>
    </source>
</evidence>
<dbReference type="Proteomes" id="UP000309848">
    <property type="component" value="Unassembled WGS sequence"/>
</dbReference>
<proteinExistence type="predicted"/>
<dbReference type="GO" id="GO:0035657">
    <property type="term" value="C:eRF1 methyltransferase complex"/>
    <property type="evidence" value="ECO:0007669"/>
    <property type="project" value="TreeGrafter"/>
</dbReference>
<sequence>MIRVHPFATSDSSTPRRPGASISATTGAIDPGSLGPLGALLTLLKRKAYRFVTPTPATHARILAREPGRIAADLRDVFGWSLPFAQDVIGEDLLRLLREADMVEDLPTGLARARLRVSSLGEDLFLHSAYPTDTADSVFFGPDSYRFADLIGAELSARPVRPGACIFDIGTGAGVGASVASSLSPGASIFMTDVNARALHFASINLAVAGRHALAVHLDGLRDIAVPVDLGLINPPYLMDADVRAYRDGGGQLGAEVALSLVGQCLDRLSPDGRIILYTGSAIVAGVDGLRNSLERLARANRCRLRYRELDPDVFGEELEGEAYRAVERIALVAASLERV</sequence>
<dbReference type="PANTHER" id="PTHR45875">
    <property type="entry name" value="METHYLTRANSFERASE N6AMT1"/>
    <property type="match status" value="1"/>
</dbReference>
<dbReference type="InterPro" id="IPR007848">
    <property type="entry name" value="Small_mtfrase_dom"/>
</dbReference>
<dbReference type="GO" id="GO:0008276">
    <property type="term" value="F:protein methyltransferase activity"/>
    <property type="evidence" value="ECO:0007669"/>
    <property type="project" value="TreeGrafter"/>
</dbReference>
<dbReference type="EMBL" id="SRXU01000002">
    <property type="protein sequence ID" value="TGX44367.1"/>
    <property type="molecule type" value="Genomic_DNA"/>
</dbReference>
<dbReference type="RefSeq" id="WP_135983381.1">
    <property type="nucleotide sequence ID" value="NZ_JAASQM010000002.1"/>
</dbReference>
<evidence type="ECO:0000256" key="4">
    <source>
        <dbReference type="SAM" id="MobiDB-lite"/>
    </source>
</evidence>
<evidence type="ECO:0000256" key="2">
    <source>
        <dbReference type="ARBA" id="ARBA00022679"/>
    </source>
</evidence>
<dbReference type="InterPro" id="IPR029063">
    <property type="entry name" value="SAM-dependent_MTases_sf"/>
</dbReference>
<keyword evidence="2 6" id="KW-0808">Transferase</keyword>
<gene>
    <name evidence="6" type="ORF">E5A74_06100</name>
</gene>
<dbReference type="OrthoDB" id="9800643at2"/>
<organism evidence="6 7">
    <name type="scientific">Sphingomonas naasensis</name>
    <dbReference type="NCBI Taxonomy" id="1344951"/>
    <lineage>
        <taxon>Bacteria</taxon>
        <taxon>Pseudomonadati</taxon>
        <taxon>Pseudomonadota</taxon>
        <taxon>Alphaproteobacteria</taxon>
        <taxon>Sphingomonadales</taxon>
        <taxon>Sphingomonadaceae</taxon>
        <taxon>Sphingomonas</taxon>
    </lineage>
</organism>
<keyword evidence="7" id="KW-1185">Reference proteome</keyword>
<name>A0A4S1WQI1_9SPHN</name>
<feature type="region of interest" description="Disordered" evidence="4">
    <location>
        <begin position="1"/>
        <end position="27"/>
    </location>
</feature>
<evidence type="ECO:0000256" key="1">
    <source>
        <dbReference type="ARBA" id="ARBA00022603"/>
    </source>
</evidence>
<dbReference type="SUPFAM" id="SSF53335">
    <property type="entry name" value="S-adenosyl-L-methionine-dependent methyltransferases"/>
    <property type="match status" value="1"/>
</dbReference>
<dbReference type="PANTHER" id="PTHR45875:SF1">
    <property type="entry name" value="METHYLTRANSFERASE N6AMT1"/>
    <property type="match status" value="1"/>
</dbReference>
<dbReference type="Pfam" id="PF05175">
    <property type="entry name" value="MTS"/>
    <property type="match status" value="1"/>
</dbReference>
<dbReference type="InterPro" id="IPR052190">
    <property type="entry name" value="Euk-Arch_PrmC-MTase"/>
</dbReference>
<dbReference type="AlphaFoldDB" id="A0A4S1WQI1"/>
<accession>A0A4S1WQI1</accession>
<dbReference type="GO" id="GO:0032259">
    <property type="term" value="P:methylation"/>
    <property type="evidence" value="ECO:0007669"/>
    <property type="project" value="UniProtKB-KW"/>
</dbReference>